<organism evidence="11 12">
    <name type="scientific">Sphingobacterium zhuxiongii</name>
    <dbReference type="NCBI Taxonomy" id="2662364"/>
    <lineage>
        <taxon>Bacteria</taxon>
        <taxon>Pseudomonadati</taxon>
        <taxon>Bacteroidota</taxon>
        <taxon>Sphingobacteriia</taxon>
        <taxon>Sphingobacteriales</taxon>
        <taxon>Sphingobacteriaceae</taxon>
        <taxon>Sphingobacterium</taxon>
    </lineage>
</organism>
<dbReference type="PRINTS" id="PR00344">
    <property type="entry name" value="BCTRLSENSOR"/>
</dbReference>
<dbReference type="SMART" id="SM00387">
    <property type="entry name" value="HATPase_c"/>
    <property type="match status" value="1"/>
</dbReference>
<keyword evidence="3" id="KW-0597">Phosphoprotein</keyword>
<feature type="transmembrane region" description="Helical" evidence="9">
    <location>
        <begin position="276"/>
        <end position="303"/>
    </location>
</feature>
<keyword evidence="12" id="KW-1185">Reference proteome</keyword>
<dbReference type="AlphaFoldDB" id="A0A5Q0QF15"/>
<evidence type="ECO:0000256" key="7">
    <source>
        <dbReference type="ARBA" id="ARBA00022840"/>
    </source>
</evidence>
<keyword evidence="9" id="KW-1133">Transmembrane helix</keyword>
<feature type="transmembrane region" description="Helical" evidence="9">
    <location>
        <begin position="944"/>
        <end position="965"/>
    </location>
</feature>
<keyword evidence="5" id="KW-0547">Nucleotide-binding</keyword>
<dbReference type="InterPro" id="IPR004358">
    <property type="entry name" value="Sig_transdc_His_kin-like_C"/>
</dbReference>
<evidence type="ECO:0000256" key="4">
    <source>
        <dbReference type="ARBA" id="ARBA00022679"/>
    </source>
</evidence>
<keyword evidence="9" id="KW-0472">Membrane</keyword>
<reference evidence="11 12" key="1">
    <citation type="submission" date="2019-10" db="EMBL/GenBank/DDBJ databases">
        <authorList>
            <person name="Dong K."/>
        </authorList>
    </citation>
    <scope>NUCLEOTIDE SEQUENCE [LARGE SCALE GENOMIC DNA]</scope>
    <source>
        <strain evidence="12">dk4302</strain>
    </source>
</reference>
<dbReference type="Gene3D" id="6.10.340.10">
    <property type="match status" value="1"/>
</dbReference>
<dbReference type="Gene3D" id="1.10.287.130">
    <property type="match status" value="1"/>
</dbReference>
<evidence type="ECO:0000313" key="11">
    <source>
        <dbReference type="EMBL" id="QGA27551.1"/>
    </source>
</evidence>
<feature type="transmembrane region" description="Helical" evidence="9">
    <location>
        <begin position="715"/>
        <end position="739"/>
    </location>
</feature>
<accession>A0A5Q0QF15</accession>
<keyword evidence="4" id="KW-0808">Transferase</keyword>
<dbReference type="Gene3D" id="3.30.565.10">
    <property type="entry name" value="Histidine kinase-like ATPase, C-terminal domain"/>
    <property type="match status" value="1"/>
</dbReference>
<dbReference type="GO" id="GO:0005524">
    <property type="term" value="F:ATP binding"/>
    <property type="evidence" value="ECO:0007669"/>
    <property type="project" value="UniProtKB-KW"/>
</dbReference>
<dbReference type="InterPro" id="IPR036890">
    <property type="entry name" value="HATPase_C_sf"/>
</dbReference>
<comment type="catalytic activity">
    <reaction evidence="1">
        <text>ATP + protein L-histidine = ADP + protein N-phospho-L-histidine.</text>
        <dbReference type="EC" id="2.7.13.3"/>
    </reaction>
</comment>
<keyword evidence="9" id="KW-0812">Transmembrane</keyword>
<evidence type="ECO:0000256" key="6">
    <source>
        <dbReference type="ARBA" id="ARBA00022777"/>
    </source>
</evidence>
<dbReference type="CDD" id="cd00075">
    <property type="entry name" value="HATPase"/>
    <property type="match status" value="1"/>
</dbReference>
<feature type="domain" description="Histidine kinase" evidence="10">
    <location>
        <begin position="1033"/>
        <end position="1247"/>
    </location>
</feature>
<feature type="transmembrane region" description="Helical" evidence="9">
    <location>
        <begin position="776"/>
        <end position="798"/>
    </location>
</feature>
<feature type="transmembrane region" description="Helical" evidence="9">
    <location>
        <begin position="448"/>
        <end position="469"/>
    </location>
</feature>
<dbReference type="PANTHER" id="PTHR43065">
    <property type="entry name" value="SENSOR HISTIDINE KINASE"/>
    <property type="match status" value="1"/>
</dbReference>
<keyword evidence="7" id="KW-0067">ATP-binding</keyword>
<feature type="transmembrane region" description="Helical" evidence="9">
    <location>
        <begin position="368"/>
        <end position="390"/>
    </location>
</feature>
<dbReference type="KEGG" id="sphe:GFH32_15045"/>
<dbReference type="InterPro" id="IPR005467">
    <property type="entry name" value="His_kinase_dom"/>
</dbReference>
<dbReference type="GO" id="GO:0000155">
    <property type="term" value="F:phosphorelay sensor kinase activity"/>
    <property type="evidence" value="ECO:0007669"/>
    <property type="project" value="InterPro"/>
</dbReference>
<evidence type="ECO:0000256" key="3">
    <source>
        <dbReference type="ARBA" id="ARBA00022553"/>
    </source>
</evidence>
<dbReference type="SUPFAM" id="SSF55874">
    <property type="entry name" value="ATPase domain of HSP90 chaperone/DNA topoisomerase II/histidine kinase"/>
    <property type="match status" value="1"/>
</dbReference>
<dbReference type="EMBL" id="CP045652">
    <property type="protein sequence ID" value="QGA27551.1"/>
    <property type="molecule type" value="Genomic_DNA"/>
</dbReference>
<dbReference type="RefSeq" id="WP_153512387.1">
    <property type="nucleotide sequence ID" value="NZ_CP045652.1"/>
</dbReference>
<feature type="transmembrane region" description="Helical" evidence="9">
    <location>
        <begin position="324"/>
        <end position="348"/>
    </location>
</feature>
<protein>
    <recommendedName>
        <fullName evidence="2">histidine kinase</fullName>
        <ecNumber evidence="2">2.7.13.3</ecNumber>
    </recommendedName>
</protein>
<proteinExistence type="predicted"/>
<dbReference type="InterPro" id="IPR036097">
    <property type="entry name" value="HisK_dim/P_sf"/>
</dbReference>
<feature type="transmembrane region" description="Helical" evidence="9">
    <location>
        <begin position="206"/>
        <end position="226"/>
    </location>
</feature>
<dbReference type="SUPFAM" id="SSF47384">
    <property type="entry name" value="Homodimeric domain of signal transducing histidine kinase"/>
    <property type="match status" value="1"/>
</dbReference>
<evidence type="ECO:0000256" key="1">
    <source>
        <dbReference type="ARBA" id="ARBA00000085"/>
    </source>
</evidence>
<keyword evidence="8" id="KW-0902">Two-component regulatory system</keyword>
<evidence type="ECO:0000259" key="10">
    <source>
        <dbReference type="PROSITE" id="PS50109"/>
    </source>
</evidence>
<evidence type="ECO:0000256" key="5">
    <source>
        <dbReference type="ARBA" id="ARBA00022741"/>
    </source>
</evidence>
<dbReference type="EC" id="2.7.13.3" evidence="2"/>
<dbReference type="Proteomes" id="UP000326921">
    <property type="component" value="Chromosome"/>
</dbReference>
<keyword evidence="6" id="KW-0418">Kinase</keyword>
<feature type="transmembrane region" description="Helical" evidence="9">
    <location>
        <begin position="238"/>
        <end position="256"/>
    </location>
</feature>
<evidence type="ECO:0000313" key="12">
    <source>
        <dbReference type="Proteomes" id="UP000326921"/>
    </source>
</evidence>
<dbReference type="Pfam" id="PF02518">
    <property type="entry name" value="HATPase_c"/>
    <property type="match status" value="1"/>
</dbReference>
<dbReference type="PANTHER" id="PTHR43065:SF46">
    <property type="entry name" value="C4-DICARBOXYLATE TRANSPORT SENSOR PROTEIN DCTB"/>
    <property type="match status" value="1"/>
</dbReference>
<dbReference type="PROSITE" id="PS50109">
    <property type="entry name" value="HIS_KIN"/>
    <property type="match status" value="1"/>
</dbReference>
<dbReference type="CDD" id="cd00082">
    <property type="entry name" value="HisKA"/>
    <property type="match status" value="1"/>
</dbReference>
<dbReference type="SMART" id="SM00388">
    <property type="entry name" value="HisKA"/>
    <property type="match status" value="1"/>
</dbReference>
<name>A0A5Q0QF15_9SPHI</name>
<evidence type="ECO:0000256" key="8">
    <source>
        <dbReference type="ARBA" id="ARBA00023012"/>
    </source>
</evidence>
<evidence type="ECO:0000256" key="9">
    <source>
        <dbReference type="SAM" id="Phobius"/>
    </source>
</evidence>
<dbReference type="InterPro" id="IPR003594">
    <property type="entry name" value="HATPase_dom"/>
</dbReference>
<sequence>MGNRIRILLLILTVLFLTTAITINNIVTKEDMLELDTRTLSNNLHKSEHLVDEYFADSAMMKAFQNVELYPTQVLDVTKKIGAKDRIFFFVYKNHQPIFWSTNLFVPVNDLGFQSDVNYIKEDNRHLVVKKKALSNNSSLLAIIPIKADFPFTNQYLENIFNVTLLSSENLSIANYTDTENIKNIYSNNGSYLFSVKLSEGKHDNIFINIQFLCWIFASLCFLIFVHNICYMTAKNGRPWPSIAFFALILVLTRYVDLKTNWLAAQSSLGLFNPKYYAFSPILPNLWAFLMTTFFVVWFVFYLRSVIGFLKFPESWTKTSVATLVSLGAILSIYFVSNLLFYHLSTLITNSSQVSLDFTQLLSFDTYSWINTLIFCINMVILLYFIDTIVGVLKNILPNSTSFLNLQLIALVSAIILNAIIVGENTFFNIFLAGVIMLRAYSNMRISLNFPTFVLTLVFLAFMATSVYMRSIHDKVEQEMKVTLGQLEAEDDFNALALFEDLEKDILKDKQLTQLFAISLPNTQTDIINQYLKTHYFSGYLSKFEFNSYYFFDQKPLEKYNGDKIEEYREKVINNSTKVPQTENFYRVRSDLGTHEYFLQIELPILYNGEEKQVQIYLNLKNKAFNASLNYPVILADSRSEFINKHKQQASSFALYRDGYLVTQNGSFTYPNRDDNFASKIGQYSNNENYNGYFHVIYRPDNHTSLVVSTPQLNFWQSIAIFSFLFLSLYTFFLVFNFLRYFASTVTRRSFNFTSIKYHFKLLVNRVQYSTRIQTMIIGVVIFGIVVSGLITFVSISYQLEKDSIERRQKYILDVVNKIEGLMEESPNLDENQFDNILQKLSETSVTDFNLYDKNGKLRFTSQPRIYDMEIISTYINPTAFNNLNILKKTDLFLKEKLVRFEYNSSFAAIRNNDYNTVLFLNIPYFTTAEQESASQNLLLNTLLNIYTIIILAFGFFTVLVANSITKPLNLIGRKLSETIFSNKPNEPLYWERDDEIGALIKEYNYMIVKLEDNAKQLMNAEREYAWREMAKQIAHEIKNPLTPMKLGIQQLSRSYREGDPRFEERFYKFSNSFIEQINSLSKIATEFSNFAKLPDTNLAKINIIEKINKSANVYHNTHNTYIKVINNTDQVNIYVLGDKDQLLRTFNNLLKNSIEASITRKKHLISVLVDYADEKHVRILLKDNGLGIPSDVIPKIFQPNFTTKSSGTGLGLAFVKKTVESMKGDITFSTFEGIGTTFTIILPLYNEDMLDA</sequence>
<gene>
    <name evidence="11" type="ORF">GFH32_15045</name>
</gene>
<evidence type="ECO:0000256" key="2">
    <source>
        <dbReference type="ARBA" id="ARBA00012438"/>
    </source>
</evidence>
<dbReference type="InterPro" id="IPR003661">
    <property type="entry name" value="HisK_dim/P_dom"/>
</dbReference>